<evidence type="ECO:0000256" key="3">
    <source>
        <dbReference type="ARBA" id="ARBA00022692"/>
    </source>
</evidence>
<keyword evidence="8" id="KW-1185">Reference proteome</keyword>
<keyword evidence="4 6" id="KW-1133">Transmembrane helix</keyword>
<dbReference type="EMBL" id="CP137555">
    <property type="protein sequence ID" value="WOX03980.1"/>
    <property type="molecule type" value="Genomic_DNA"/>
</dbReference>
<evidence type="ECO:0000256" key="1">
    <source>
        <dbReference type="ARBA" id="ARBA00004651"/>
    </source>
</evidence>
<dbReference type="RefSeq" id="WP_318952464.1">
    <property type="nucleotide sequence ID" value="NZ_CP137555.1"/>
</dbReference>
<sequence length="136" mass="14705">MRNPPVVKISLIQLAVVLLAALALELTQGRIVAISALFGGLLCVLPNLYFGLRAFELLGRGADLLKGRRQLRGARASQRTVASFYRAETGKFVLTLAGFAAVFATVKPLNPAVLFVSYGLCVILQWILVARLHATK</sequence>
<comment type="subcellular location">
    <subcellularLocation>
        <location evidence="1">Cell membrane</location>
        <topology evidence="1">Multi-pass membrane protein</topology>
    </subcellularLocation>
</comment>
<evidence type="ECO:0000256" key="2">
    <source>
        <dbReference type="ARBA" id="ARBA00022475"/>
    </source>
</evidence>
<accession>A0AAU0MW08</accession>
<feature type="transmembrane region" description="Helical" evidence="6">
    <location>
        <begin position="112"/>
        <end position="130"/>
    </location>
</feature>
<evidence type="ECO:0000256" key="6">
    <source>
        <dbReference type="SAM" id="Phobius"/>
    </source>
</evidence>
<evidence type="ECO:0000256" key="5">
    <source>
        <dbReference type="ARBA" id="ARBA00023136"/>
    </source>
</evidence>
<keyword evidence="3 6" id="KW-0812">Transmembrane</keyword>
<proteinExistence type="predicted"/>
<gene>
    <name evidence="7" type="ORF">R5R33_09525</name>
</gene>
<dbReference type="GO" id="GO:0005886">
    <property type="term" value="C:plasma membrane"/>
    <property type="evidence" value="ECO:0007669"/>
    <property type="project" value="UniProtKB-SubCell"/>
</dbReference>
<dbReference type="InterPro" id="IPR005598">
    <property type="entry name" value="ATP_synth_I"/>
</dbReference>
<reference evidence="7 8" key="1">
    <citation type="submission" date="2023-10" db="EMBL/GenBank/DDBJ databases">
        <title>Description of Microbulbifer bruguierae sp. nov., isolated from the sediments of mangrove plant Bruguiera sexangula and comparative genomic analyses of the genus Microbulbifer.</title>
        <authorList>
            <person name="Long M."/>
        </authorList>
    </citation>
    <scope>NUCLEOTIDE SEQUENCE [LARGE SCALE GENOMIC DNA]</scope>
    <source>
        <strain evidence="7 8">SPO729</strain>
    </source>
</reference>
<protein>
    <submittedName>
        <fullName evidence="7">ATP synthase subunit I</fullName>
    </submittedName>
</protein>
<evidence type="ECO:0000313" key="8">
    <source>
        <dbReference type="Proteomes" id="UP001302477"/>
    </source>
</evidence>
<evidence type="ECO:0000313" key="7">
    <source>
        <dbReference type="EMBL" id="WOX03980.1"/>
    </source>
</evidence>
<evidence type="ECO:0000256" key="4">
    <source>
        <dbReference type="ARBA" id="ARBA00022989"/>
    </source>
</evidence>
<dbReference type="AlphaFoldDB" id="A0AAU0MW08"/>
<name>A0AAU0MW08_9GAMM</name>
<feature type="transmembrane region" description="Helical" evidence="6">
    <location>
        <begin position="33"/>
        <end position="52"/>
    </location>
</feature>
<keyword evidence="2" id="KW-1003">Cell membrane</keyword>
<dbReference type="KEGG" id="mpaf:R5R33_09525"/>
<dbReference type="Pfam" id="PF03899">
    <property type="entry name" value="ATP-synt_I"/>
    <property type="match status" value="1"/>
</dbReference>
<feature type="transmembrane region" description="Helical" evidence="6">
    <location>
        <begin position="89"/>
        <end position="106"/>
    </location>
</feature>
<keyword evidence="5 6" id="KW-0472">Membrane</keyword>
<organism evidence="7 8">
    <name type="scientific">Microbulbifer pacificus</name>
    <dbReference type="NCBI Taxonomy" id="407164"/>
    <lineage>
        <taxon>Bacteria</taxon>
        <taxon>Pseudomonadati</taxon>
        <taxon>Pseudomonadota</taxon>
        <taxon>Gammaproteobacteria</taxon>
        <taxon>Cellvibrionales</taxon>
        <taxon>Microbulbiferaceae</taxon>
        <taxon>Microbulbifer</taxon>
    </lineage>
</organism>
<dbReference type="Proteomes" id="UP001302477">
    <property type="component" value="Chromosome"/>
</dbReference>